<protein>
    <submittedName>
        <fullName evidence="5">Methyl-accepting chemotaxis protein I (Serine chemoreceptor protein)</fullName>
    </submittedName>
</protein>
<dbReference type="AlphaFoldDB" id="A0A3B0WI45"/>
<dbReference type="GO" id="GO:0006935">
    <property type="term" value="P:chemotaxis"/>
    <property type="evidence" value="ECO:0007669"/>
    <property type="project" value="UniProtKB-KW"/>
</dbReference>
<dbReference type="Gene3D" id="1.20.120.30">
    <property type="entry name" value="Aspartate receptor, ligand-binding domain"/>
    <property type="match status" value="1"/>
</dbReference>
<dbReference type="InterPro" id="IPR025991">
    <property type="entry name" value="Chemoreceptor_zinc-bind_dom"/>
</dbReference>
<feature type="region of interest" description="Disordered" evidence="3">
    <location>
        <begin position="302"/>
        <end position="363"/>
    </location>
</feature>
<dbReference type="PROSITE" id="PS50111">
    <property type="entry name" value="CHEMOTAXIS_TRANSDUC_2"/>
    <property type="match status" value="1"/>
</dbReference>
<gene>
    <name evidence="5" type="ORF">MNBD_GAMMA04-450</name>
</gene>
<dbReference type="CDD" id="cd11386">
    <property type="entry name" value="MCP_signal"/>
    <property type="match status" value="1"/>
</dbReference>
<dbReference type="SUPFAM" id="SSF58104">
    <property type="entry name" value="Methyl-accepting chemotaxis protein (MCP) signaling domain"/>
    <property type="match status" value="1"/>
</dbReference>
<dbReference type="Gene3D" id="1.10.287.950">
    <property type="entry name" value="Methyl-accepting chemotaxis protein"/>
    <property type="match status" value="1"/>
</dbReference>
<keyword evidence="5" id="KW-0675">Receptor</keyword>
<keyword evidence="1" id="KW-0145">Chemotaxis</keyword>
<dbReference type="PANTHER" id="PTHR43531:SF11">
    <property type="entry name" value="METHYL-ACCEPTING CHEMOTAXIS PROTEIN 3"/>
    <property type="match status" value="1"/>
</dbReference>
<evidence type="ECO:0000256" key="1">
    <source>
        <dbReference type="ARBA" id="ARBA00022500"/>
    </source>
</evidence>
<accession>A0A3B0WI45</accession>
<dbReference type="GO" id="GO:0007165">
    <property type="term" value="P:signal transduction"/>
    <property type="evidence" value="ECO:0007669"/>
    <property type="project" value="InterPro"/>
</dbReference>
<proteinExistence type="predicted"/>
<dbReference type="SMART" id="SM00283">
    <property type="entry name" value="MA"/>
    <property type="match status" value="1"/>
</dbReference>
<evidence type="ECO:0000256" key="3">
    <source>
        <dbReference type="SAM" id="MobiDB-lite"/>
    </source>
</evidence>
<keyword evidence="2" id="KW-0175">Coiled coil</keyword>
<feature type="compositionally biased region" description="Polar residues" evidence="3">
    <location>
        <begin position="307"/>
        <end position="330"/>
    </location>
</feature>
<dbReference type="InterPro" id="IPR004090">
    <property type="entry name" value="Chemotax_Me-accpt_rcpt"/>
</dbReference>
<evidence type="ECO:0000259" key="4">
    <source>
        <dbReference type="PROSITE" id="PS50111"/>
    </source>
</evidence>
<dbReference type="GO" id="GO:0016020">
    <property type="term" value="C:membrane"/>
    <property type="evidence" value="ECO:0007669"/>
    <property type="project" value="InterPro"/>
</dbReference>
<dbReference type="Pfam" id="PF13682">
    <property type="entry name" value="CZB"/>
    <property type="match status" value="1"/>
</dbReference>
<name>A0A3B0WI45_9ZZZZ</name>
<feature type="domain" description="Methyl-accepting transducer" evidence="4">
    <location>
        <begin position="1"/>
        <end position="157"/>
    </location>
</feature>
<evidence type="ECO:0000256" key="2">
    <source>
        <dbReference type="SAM" id="Coils"/>
    </source>
</evidence>
<dbReference type="EMBL" id="UOFB01000322">
    <property type="protein sequence ID" value="VAW49089.1"/>
    <property type="molecule type" value="Genomic_DNA"/>
</dbReference>
<dbReference type="InterPro" id="IPR051310">
    <property type="entry name" value="MCP_chemotaxis"/>
</dbReference>
<dbReference type="PANTHER" id="PTHR43531">
    <property type="entry name" value="PROTEIN ICFG"/>
    <property type="match status" value="1"/>
</dbReference>
<organism evidence="5">
    <name type="scientific">hydrothermal vent metagenome</name>
    <dbReference type="NCBI Taxonomy" id="652676"/>
    <lineage>
        <taxon>unclassified sequences</taxon>
        <taxon>metagenomes</taxon>
        <taxon>ecological metagenomes</taxon>
    </lineage>
</organism>
<dbReference type="InterPro" id="IPR004089">
    <property type="entry name" value="MCPsignal_dom"/>
</dbReference>
<dbReference type="PRINTS" id="PR00260">
    <property type="entry name" value="CHEMTRNSDUCR"/>
</dbReference>
<dbReference type="GO" id="GO:0004888">
    <property type="term" value="F:transmembrane signaling receptor activity"/>
    <property type="evidence" value="ECO:0007669"/>
    <property type="project" value="InterPro"/>
</dbReference>
<feature type="coiled-coil region" evidence="2">
    <location>
        <begin position="262"/>
        <end position="296"/>
    </location>
</feature>
<evidence type="ECO:0000313" key="5">
    <source>
        <dbReference type="EMBL" id="VAW49089.1"/>
    </source>
</evidence>
<dbReference type="Pfam" id="PF00015">
    <property type="entry name" value="MCPsignal"/>
    <property type="match status" value="1"/>
</dbReference>
<feature type="non-terminal residue" evidence="5">
    <location>
        <position position="1"/>
    </location>
</feature>
<sequence>RAIDAMEQINTSSQKINDIIGLIDSIAFQTNLLALNAAVEAARAGEHGRGFAVVAGEVRNLAGKSAEAAKEIRGLIEDTVKKVSEGTVHVKGSGDVLNEIVESISNVNQIIEEIAASSNEQSEGVSLVNSSITNIDTAVQQNAALVEETAATSEELGQISKLMQQNVAKFAINESNNINLQQSGGFDFEGARRGHKQWRVKARAYVNDIEIDFDPITAKDPTLCALGQWINSEGQQFSNSVTFQKLIQIHNELHTQIGVIVDLKHEHKIEEANQAIEKLIEQSNDVIELITRLEKEVVGSTGMDMSMQPSTPKIATKTPSRPSAVTQAQPIKTYVKKEAKPAVLQTPPPAQPNAGSDDEWADF</sequence>
<reference evidence="5" key="1">
    <citation type="submission" date="2018-06" db="EMBL/GenBank/DDBJ databases">
        <authorList>
            <person name="Zhirakovskaya E."/>
        </authorList>
    </citation>
    <scope>NUCLEOTIDE SEQUENCE</scope>
</reference>